<dbReference type="RefSeq" id="WP_182174695.1">
    <property type="nucleotide sequence ID" value="NZ_JACFXU010000017.1"/>
</dbReference>
<protein>
    <submittedName>
        <fullName evidence="2">Delta-aminolevulinic acid dehydratase</fullName>
    </submittedName>
</protein>
<sequence>MRLLLTALALSAAAAFSASAAADCECLWRGSFDQVHAEADLIVAGAVIDRNGNSIDLNVDRELRGGQDFDEVRIWLKAGDYCRPEVETFPIGSQWLMALHRIDELVPGGFNPNTPNISYGRVGDYELSVCGGYWLSRAGDWVSGNLVDAPRWVREPEMTPVLLDVIERYVQGDIDKAALLKASQADPAVKQLMLDTKAFLRGQDPSILLED</sequence>
<accession>A0A7W2TY58</accession>
<evidence type="ECO:0000313" key="2">
    <source>
        <dbReference type="EMBL" id="MBA6414103.1"/>
    </source>
</evidence>
<name>A0A7W2TY58_9GAMM</name>
<evidence type="ECO:0000256" key="1">
    <source>
        <dbReference type="SAM" id="SignalP"/>
    </source>
</evidence>
<comment type="caution">
    <text evidence="2">The sequence shown here is derived from an EMBL/GenBank/DDBJ whole genome shotgun (WGS) entry which is preliminary data.</text>
</comment>
<gene>
    <name evidence="2" type="ORF">H2508_13370</name>
</gene>
<reference evidence="2 3" key="1">
    <citation type="submission" date="2020-07" db="EMBL/GenBank/DDBJ databases">
        <title>Halieaceae bacterium, F7430, whole genome shotgun sequencing project.</title>
        <authorList>
            <person name="Jiang S."/>
            <person name="Liu Z.W."/>
            <person name="Du Z.J."/>
        </authorList>
    </citation>
    <scope>NUCLEOTIDE SEQUENCE [LARGE SCALE GENOMIC DNA]</scope>
    <source>
        <strain evidence="2 3">F7430</strain>
    </source>
</reference>
<dbReference type="AlphaFoldDB" id="A0A7W2TY58"/>
<keyword evidence="3" id="KW-1185">Reference proteome</keyword>
<proteinExistence type="predicted"/>
<keyword evidence="1" id="KW-0732">Signal</keyword>
<dbReference type="EMBL" id="JACFXU010000017">
    <property type="protein sequence ID" value="MBA6414103.1"/>
    <property type="molecule type" value="Genomic_DNA"/>
</dbReference>
<organism evidence="2 3">
    <name type="scientific">Sediminihaliea albiluteola</name>
    <dbReference type="NCBI Taxonomy" id="2758564"/>
    <lineage>
        <taxon>Bacteria</taxon>
        <taxon>Pseudomonadati</taxon>
        <taxon>Pseudomonadota</taxon>
        <taxon>Gammaproteobacteria</taxon>
        <taxon>Cellvibrionales</taxon>
        <taxon>Halieaceae</taxon>
        <taxon>Sediminihaliea</taxon>
    </lineage>
</organism>
<evidence type="ECO:0000313" key="3">
    <source>
        <dbReference type="Proteomes" id="UP000539350"/>
    </source>
</evidence>
<dbReference type="Proteomes" id="UP000539350">
    <property type="component" value="Unassembled WGS sequence"/>
</dbReference>
<feature type="chain" id="PRO_5030539559" evidence="1">
    <location>
        <begin position="21"/>
        <end position="211"/>
    </location>
</feature>
<feature type="signal peptide" evidence="1">
    <location>
        <begin position="1"/>
        <end position="20"/>
    </location>
</feature>